<protein>
    <submittedName>
        <fullName evidence="2">NmrA/HSCARG family protein</fullName>
    </submittedName>
</protein>
<dbReference type="InterPro" id="IPR036291">
    <property type="entry name" value="NAD(P)-bd_dom_sf"/>
</dbReference>
<dbReference type="SUPFAM" id="SSF51735">
    <property type="entry name" value="NAD(P)-binding Rossmann-fold domains"/>
    <property type="match status" value="1"/>
</dbReference>
<evidence type="ECO:0000313" key="1">
    <source>
        <dbReference type="EMBL" id="KAA1178907.1"/>
    </source>
</evidence>
<dbReference type="RefSeq" id="WP_348642311.1">
    <property type="nucleotide sequence ID" value="NZ_VNIP01000005.1"/>
</dbReference>
<organism evidence="2 3">
    <name type="scientific">Rhizobium tropici</name>
    <dbReference type="NCBI Taxonomy" id="398"/>
    <lineage>
        <taxon>Bacteria</taxon>
        <taxon>Pseudomonadati</taxon>
        <taxon>Pseudomonadota</taxon>
        <taxon>Alphaproteobacteria</taxon>
        <taxon>Hyphomicrobiales</taxon>
        <taxon>Rhizobiaceae</taxon>
        <taxon>Rhizobium/Agrobacterium group</taxon>
        <taxon>Rhizobium</taxon>
    </lineage>
</organism>
<reference evidence="2 3" key="1">
    <citation type="submission" date="2019-07" db="EMBL/GenBank/DDBJ databases">
        <title>The Draft Genome Sequence of Rhizobium tropici SARCC-755 Associated with Superior Nodulation on Pigeonpea (Cajanus cajan (L.) Millsp.).</title>
        <authorList>
            <person name="Bopape F.L."/>
            <person name="Hassen A.I."/>
            <person name="Swanevelder Z.H."/>
            <person name="Gwata E.T."/>
        </authorList>
    </citation>
    <scope>NUCLEOTIDE SEQUENCE [LARGE SCALE GENOMIC DNA]</scope>
    <source>
        <strain evidence="2 3">SARCC-755</strain>
    </source>
</reference>
<dbReference type="EMBL" id="VNIP01000010">
    <property type="protein sequence ID" value="KAA1178907.1"/>
    <property type="molecule type" value="Genomic_DNA"/>
</dbReference>
<dbReference type="Proteomes" id="UP000323608">
    <property type="component" value="Unassembled WGS sequence"/>
</dbReference>
<name>A0A5B0W868_RHITR</name>
<dbReference type="AlphaFoldDB" id="A0A5B0W868"/>
<dbReference type="EMBL" id="VNIP01000005">
    <property type="protein sequence ID" value="KAA1183104.1"/>
    <property type="molecule type" value="Genomic_DNA"/>
</dbReference>
<comment type="caution">
    <text evidence="2">The sequence shown here is derived from an EMBL/GenBank/DDBJ whole genome shotgun (WGS) entry which is preliminary data.</text>
</comment>
<dbReference type="Gene3D" id="3.40.50.720">
    <property type="entry name" value="NAD(P)-binding Rossmann-like Domain"/>
    <property type="match status" value="1"/>
</dbReference>
<sequence>MSIDQKPTIVVAGSLSKQGRSVTESLLGSGRYHVRALTSRTDSPAALKLAEQGAEL</sequence>
<proteinExistence type="predicted"/>
<accession>A0A5B0W868</accession>
<evidence type="ECO:0000313" key="2">
    <source>
        <dbReference type="EMBL" id="KAA1183104.1"/>
    </source>
</evidence>
<evidence type="ECO:0000313" key="3">
    <source>
        <dbReference type="Proteomes" id="UP000323608"/>
    </source>
</evidence>
<gene>
    <name evidence="2" type="ORF">FP026_08395</name>
    <name evidence="1" type="ORF">FP026_20905</name>
</gene>
<feature type="non-terminal residue" evidence="2">
    <location>
        <position position="56"/>
    </location>
</feature>